<dbReference type="Gene3D" id="2.70.70.10">
    <property type="entry name" value="Glucose Permease (Domain IIA)"/>
    <property type="match status" value="1"/>
</dbReference>
<feature type="domain" description="LysM" evidence="4">
    <location>
        <begin position="221"/>
        <end position="265"/>
    </location>
</feature>
<organism evidence="5 6">
    <name type="scientific">Paenibacillus zeisoli</name>
    <dbReference type="NCBI Taxonomy" id="2496267"/>
    <lineage>
        <taxon>Bacteria</taxon>
        <taxon>Bacillati</taxon>
        <taxon>Bacillota</taxon>
        <taxon>Bacilli</taxon>
        <taxon>Bacillales</taxon>
        <taxon>Paenibacillaceae</taxon>
        <taxon>Paenibacillus</taxon>
    </lineage>
</organism>
<dbReference type="CDD" id="cd12797">
    <property type="entry name" value="M23_peptidase"/>
    <property type="match status" value="1"/>
</dbReference>
<proteinExistence type="predicted"/>
<dbReference type="Pfam" id="PF01551">
    <property type="entry name" value="Peptidase_M23"/>
    <property type="match status" value="1"/>
</dbReference>
<protein>
    <submittedName>
        <fullName evidence="5">M23 family metallopeptidase</fullName>
    </submittedName>
</protein>
<feature type="domain" description="G5" evidence="3">
    <location>
        <begin position="271"/>
        <end position="352"/>
    </location>
</feature>
<dbReference type="OrthoDB" id="9805799at2"/>
<name>A0A3S1D132_9BACL</name>
<feature type="chain" id="PRO_5038646312" evidence="2">
    <location>
        <begin position="24"/>
        <end position="479"/>
    </location>
</feature>
<evidence type="ECO:0000259" key="3">
    <source>
        <dbReference type="PROSITE" id="PS51109"/>
    </source>
</evidence>
<dbReference type="PROSITE" id="PS51109">
    <property type="entry name" value="G5"/>
    <property type="match status" value="1"/>
</dbReference>
<keyword evidence="1 2" id="KW-0732">Signal</keyword>
<dbReference type="EMBL" id="RZNX01000002">
    <property type="protein sequence ID" value="RUT33725.1"/>
    <property type="molecule type" value="Genomic_DNA"/>
</dbReference>
<gene>
    <name evidence="5" type="ORF">EJP77_08820</name>
</gene>
<dbReference type="InterPro" id="IPR050570">
    <property type="entry name" value="Cell_wall_metabolism_enzyme"/>
</dbReference>
<dbReference type="InterPro" id="IPR016047">
    <property type="entry name" value="M23ase_b-sheet_dom"/>
</dbReference>
<dbReference type="InterPro" id="IPR018392">
    <property type="entry name" value="LysM"/>
</dbReference>
<dbReference type="InterPro" id="IPR011055">
    <property type="entry name" value="Dup_hybrid_motif"/>
</dbReference>
<dbReference type="SMART" id="SM01208">
    <property type="entry name" value="G5"/>
    <property type="match status" value="1"/>
</dbReference>
<reference evidence="5 6" key="1">
    <citation type="submission" date="2018-12" db="EMBL/GenBank/DDBJ databases">
        <authorList>
            <person name="Sun L."/>
            <person name="Chen Z."/>
        </authorList>
    </citation>
    <scope>NUCLEOTIDE SEQUENCE [LARGE SCALE GENOMIC DNA]</scope>
    <source>
        <strain evidence="5 6">3-5-3</strain>
    </source>
</reference>
<dbReference type="InterPro" id="IPR011098">
    <property type="entry name" value="G5_dom"/>
</dbReference>
<dbReference type="SMART" id="SM00257">
    <property type="entry name" value="LysM"/>
    <property type="match status" value="1"/>
</dbReference>
<dbReference type="PANTHER" id="PTHR21666:SF270">
    <property type="entry name" value="MUREIN HYDROLASE ACTIVATOR ENVC"/>
    <property type="match status" value="1"/>
</dbReference>
<dbReference type="Pfam" id="PF07501">
    <property type="entry name" value="G5"/>
    <property type="match status" value="1"/>
</dbReference>
<evidence type="ECO:0000259" key="4">
    <source>
        <dbReference type="PROSITE" id="PS51782"/>
    </source>
</evidence>
<keyword evidence="6" id="KW-1185">Reference proteome</keyword>
<dbReference type="AlphaFoldDB" id="A0A3S1D132"/>
<dbReference type="Gene3D" id="3.10.350.10">
    <property type="entry name" value="LysM domain"/>
    <property type="match status" value="1"/>
</dbReference>
<sequence>MKGSNTKSKMRLGIIAAAGSLLAAGSLFWAGQQYVEANTVPYYRVYKDGQEIGTVRHKEELTKLYNRKQAQYKLEYPDANTQLDTEHITAVYEKAYKANIDQDTALAKLDQLLKPTAVGVELKVDGKAIGIVKDKAAAAFVLNQVKNKYIPEARPVFANKIVHTSYSPGKAVKASAEPAERLESAIFVEKIDQRQVETDPAKVLSAEEALRLLTHGSQETAIYEVKPGDTFSSIAKQAGISRKQLMSMNPGIKEKALQIGEGLKLSASEPVLTVKTVESIAKEAVTSPEVEIRKTNQLRKGVTKVVAPGVSGKKLMSFRVVKENGQVVQKQFLSQQVTSRSQPKVILQGTKVASTSGSGRFAWPVTAHSITSTFGERWNKMHKGIDMISSDYRILAADGGTVSFAGVKTGYGNCIVISHGNGYETLYGHLSRINVKRGDKVERGEPIGIMGDTGHSFGIHLHFEIHKNGSLQNPIKYLG</sequence>
<dbReference type="GO" id="GO:0004222">
    <property type="term" value="F:metalloendopeptidase activity"/>
    <property type="evidence" value="ECO:0007669"/>
    <property type="project" value="TreeGrafter"/>
</dbReference>
<feature type="signal peptide" evidence="2">
    <location>
        <begin position="1"/>
        <end position="23"/>
    </location>
</feature>
<evidence type="ECO:0000256" key="2">
    <source>
        <dbReference type="SAM" id="SignalP"/>
    </source>
</evidence>
<dbReference type="Proteomes" id="UP000272464">
    <property type="component" value="Unassembled WGS sequence"/>
</dbReference>
<evidence type="ECO:0000256" key="1">
    <source>
        <dbReference type="ARBA" id="ARBA00022729"/>
    </source>
</evidence>
<evidence type="ECO:0000313" key="5">
    <source>
        <dbReference type="EMBL" id="RUT33725.1"/>
    </source>
</evidence>
<accession>A0A3S1D132</accession>
<dbReference type="PANTHER" id="PTHR21666">
    <property type="entry name" value="PEPTIDASE-RELATED"/>
    <property type="match status" value="1"/>
</dbReference>
<evidence type="ECO:0000313" key="6">
    <source>
        <dbReference type="Proteomes" id="UP000272464"/>
    </source>
</evidence>
<dbReference type="Pfam" id="PF01476">
    <property type="entry name" value="LysM"/>
    <property type="match status" value="1"/>
</dbReference>
<dbReference type="PROSITE" id="PS51782">
    <property type="entry name" value="LYSM"/>
    <property type="match status" value="1"/>
</dbReference>
<comment type="caution">
    <text evidence="5">The sequence shown here is derived from an EMBL/GenBank/DDBJ whole genome shotgun (WGS) entry which is preliminary data.</text>
</comment>
<dbReference type="SUPFAM" id="SSF51261">
    <property type="entry name" value="Duplicated hybrid motif"/>
    <property type="match status" value="1"/>
</dbReference>
<dbReference type="SUPFAM" id="SSF54106">
    <property type="entry name" value="LysM domain"/>
    <property type="match status" value="1"/>
</dbReference>
<dbReference type="InterPro" id="IPR036779">
    <property type="entry name" value="LysM_dom_sf"/>
</dbReference>
<dbReference type="CDD" id="cd00118">
    <property type="entry name" value="LysM"/>
    <property type="match status" value="1"/>
</dbReference>
<dbReference type="RefSeq" id="WP_127198838.1">
    <property type="nucleotide sequence ID" value="NZ_RZNX01000002.1"/>
</dbReference>
<dbReference type="Gene3D" id="2.20.230.10">
    <property type="entry name" value="Resuscitation-promoting factor rpfb"/>
    <property type="match status" value="1"/>
</dbReference>